<name>A0A6P4CJU6_ARADU</name>
<dbReference type="GeneID" id="107477234"/>
<organism evidence="1 2">
    <name type="scientific">Arachis duranensis</name>
    <name type="common">Wild peanut</name>
    <dbReference type="NCBI Taxonomy" id="130453"/>
    <lineage>
        <taxon>Eukaryota</taxon>
        <taxon>Viridiplantae</taxon>
        <taxon>Streptophyta</taxon>
        <taxon>Embryophyta</taxon>
        <taxon>Tracheophyta</taxon>
        <taxon>Spermatophyta</taxon>
        <taxon>Magnoliopsida</taxon>
        <taxon>eudicotyledons</taxon>
        <taxon>Gunneridae</taxon>
        <taxon>Pentapetalae</taxon>
        <taxon>rosids</taxon>
        <taxon>fabids</taxon>
        <taxon>Fabales</taxon>
        <taxon>Fabaceae</taxon>
        <taxon>Papilionoideae</taxon>
        <taxon>50 kb inversion clade</taxon>
        <taxon>dalbergioids sensu lato</taxon>
        <taxon>Dalbergieae</taxon>
        <taxon>Pterocarpus clade</taxon>
        <taxon>Arachis</taxon>
    </lineage>
</organism>
<dbReference type="KEGG" id="adu:107477234"/>
<protein>
    <submittedName>
        <fullName evidence="2">Uncharacterized mitochondrial protein AtMg00310-like</fullName>
    </submittedName>
</protein>
<evidence type="ECO:0000313" key="1">
    <source>
        <dbReference type="Proteomes" id="UP000515211"/>
    </source>
</evidence>
<keyword evidence="1" id="KW-1185">Reference proteome</keyword>
<reference evidence="2" key="2">
    <citation type="submission" date="2025-08" db="UniProtKB">
        <authorList>
            <consortium name="RefSeq"/>
        </authorList>
    </citation>
    <scope>IDENTIFICATION</scope>
    <source>
        <tissue evidence="2">Whole plant</tissue>
    </source>
</reference>
<sequence>MIKEKVRKRIQGWKRNLLSSGGRHVFLKAVGEAIPIYTLSCFKLPDGLISEIHSLLSQFWWEQKGSERRMAWISWDTMTRPRKEGGLGFKDLRIQNLALLGKQFWRLVTQPTSLLSKILRGKYFSNGNAITAEIRVLPSWGWRSILEGRKIVEKGLNWAVGTGENIRTFEDP</sequence>
<dbReference type="PANTHER" id="PTHR33116:SF86">
    <property type="entry name" value="REVERSE TRANSCRIPTASE DOMAIN-CONTAINING PROTEIN"/>
    <property type="match status" value="1"/>
</dbReference>
<dbReference type="Proteomes" id="UP000515211">
    <property type="component" value="Chromosome 3"/>
</dbReference>
<dbReference type="RefSeq" id="XP_015952702.1">
    <property type="nucleotide sequence ID" value="XM_016097216.1"/>
</dbReference>
<reference evidence="1" key="1">
    <citation type="journal article" date="2016" name="Nat. Genet.">
        <title>The genome sequences of Arachis duranensis and Arachis ipaensis, the diploid ancestors of cultivated peanut.</title>
        <authorList>
            <person name="Bertioli D.J."/>
            <person name="Cannon S.B."/>
            <person name="Froenicke L."/>
            <person name="Huang G."/>
            <person name="Farmer A.D."/>
            <person name="Cannon E.K."/>
            <person name="Liu X."/>
            <person name="Gao D."/>
            <person name="Clevenger J."/>
            <person name="Dash S."/>
            <person name="Ren L."/>
            <person name="Moretzsohn M.C."/>
            <person name="Shirasawa K."/>
            <person name="Huang W."/>
            <person name="Vidigal B."/>
            <person name="Abernathy B."/>
            <person name="Chu Y."/>
            <person name="Niederhuth C.E."/>
            <person name="Umale P."/>
            <person name="Araujo A.C."/>
            <person name="Kozik A."/>
            <person name="Kim K.D."/>
            <person name="Burow M.D."/>
            <person name="Varshney R.K."/>
            <person name="Wang X."/>
            <person name="Zhang X."/>
            <person name="Barkley N."/>
            <person name="Guimaraes P.M."/>
            <person name="Isobe S."/>
            <person name="Guo B."/>
            <person name="Liao B."/>
            <person name="Stalker H.T."/>
            <person name="Schmitz R.J."/>
            <person name="Scheffler B.E."/>
            <person name="Leal-Bertioli S.C."/>
            <person name="Xun X."/>
            <person name="Jackson S.A."/>
            <person name="Michelmore R."/>
            <person name="Ozias-Akins P."/>
        </authorList>
    </citation>
    <scope>NUCLEOTIDE SEQUENCE [LARGE SCALE GENOMIC DNA]</scope>
    <source>
        <strain evidence="1">cv. V14167</strain>
    </source>
</reference>
<evidence type="ECO:0000313" key="2">
    <source>
        <dbReference type="RefSeq" id="XP_015952702.1"/>
    </source>
</evidence>
<dbReference type="OrthoDB" id="1435625at2759"/>
<accession>A0A6P4CJU6</accession>
<dbReference type="PANTHER" id="PTHR33116">
    <property type="entry name" value="REVERSE TRANSCRIPTASE ZINC-BINDING DOMAIN-CONTAINING PROTEIN-RELATED-RELATED"/>
    <property type="match status" value="1"/>
</dbReference>
<proteinExistence type="predicted"/>
<gene>
    <name evidence="2" type="primary">LOC107477234</name>
</gene>
<dbReference type="AlphaFoldDB" id="A0A6P4CJU6"/>